<comment type="subcellular location">
    <subcellularLocation>
        <location evidence="1 7">Cell membrane</location>
        <topology evidence="1 7">Multi-pass membrane protein</topology>
    </subcellularLocation>
</comment>
<comment type="similarity">
    <text evidence="7">Belongs to the binding-protein-dependent transport system permease family.</text>
</comment>
<dbReference type="InterPro" id="IPR000515">
    <property type="entry name" value="MetI-like"/>
</dbReference>
<reference evidence="10" key="1">
    <citation type="submission" date="2011-03" db="EMBL/GenBank/DDBJ databases">
        <title>Draft genome sequence of Brevundimonas diminuta.</title>
        <authorList>
            <person name="Brown P.J.B."/>
            <person name="Buechlein A."/>
            <person name="Hemmerich C."/>
            <person name="Brun Y.V."/>
        </authorList>
    </citation>
    <scope>NUCLEOTIDE SEQUENCE [LARGE SCALE GENOMIC DNA]</scope>
    <source>
        <strain evidence="10">C19</strain>
    </source>
</reference>
<evidence type="ECO:0000256" key="3">
    <source>
        <dbReference type="ARBA" id="ARBA00022475"/>
    </source>
</evidence>
<feature type="transmembrane region" description="Helical" evidence="7">
    <location>
        <begin position="109"/>
        <end position="129"/>
    </location>
</feature>
<organism evidence="9 10">
    <name type="scientific">Asticcacaulis biprosthecium C19</name>
    <dbReference type="NCBI Taxonomy" id="715226"/>
    <lineage>
        <taxon>Bacteria</taxon>
        <taxon>Pseudomonadati</taxon>
        <taxon>Pseudomonadota</taxon>
        <taxon>Alphaproteobacteria</taxon>
        <taxon>Caulobacterales</taxon>
        <taxon>Caulobacteraceae</taxon>
        <taxon>Asticcacaulis</taxon>
    </lineage>
</organism>
<evidence type="ECO:0000256" key="1">
    <source>
        <dbReference type="ARBA" id="ARBA00004651"/>
    </source>
</evidence>
<evidence type="ECO:0000256" key="2">
    <source>
        <dbReference type="ARBA" id="ARBA00022448"/>
    </source>
</evidence>
<keyword evidence="6 7" id="KW-0472">Membrane</keyword>
<keyword evidence="2 7" id="KW-0813">Transport</keyword>
<keyword evidence="3" id="KW-1003">Cell membrane</keyword>
<keyword evidence="5 7" id="KW-1133">Transmembrane helix</keyword>
<dbReference type="PANTHER" id="PTHR30193:SF37">
    <property type="entry name" value="INNER MEMBRANE ABC TRANSPORTER PERMEASE PROTEIN YCJO"/>
    <property type="match status" value="1"/>
</dbReference>
<dbReference type="Gene3D" id="1.10.3720.10">
    <property type="entry name" value="MetI-like"/>
    <property type="match status" value="1"/>
</dbReference>
<evidence type="ECO:0000313" key="9">
    <source>
        <dbReference type="EMBL" id="EGF93128.1"/>
    </source>
</evidence>
<dbReference type="OrthoDB" id="9773727at2"/>
<feature type="transmembrane region" description="Helical" evidence="7">
    <location>
        <begin position="203"/>
        <end position="222"/>
    </location>
</feature>
<dbReference type="STRING" id="715226.ABI_15680"/>
<dbReference type="HOGENOM" id="CLU_016047_0_2_5"/>
<gene>
    <name evidence="9" type="ORF">ABI_15680</name>
</gene>
<feature type="transmembrane region" description="Helical" evidence="7">
    <location>
        <begin position="157"/>
        <end position="182"/>
    </location>
</feature>
<dbReference type="CDD" id="cd06261">
    <property type="entry name" value="TM_PBP2"/>
    <property type="match status" value="1"/>
</dbReference>
<feature type="transmembrane region" description="Helical" evidence="7">
    <location>
        <begin position="76"/>
        <end position="97"/>
    </location>
</feature>
<dbReference type="SUPFAM" id="SSF161098">
    <property type="entry name" value="MetI-like"/>
    <property type="match status" value="1"/>
</dbReference>
<dbReference type="GO" id="GO:0005886">
    <property type="term" value="C:plasma membrane"/>
    <property type="evidence" value="ECO:0007669"/>
    <property type="project" value="UniProtKB-SubCell"/>
</dbReference>
<feature type="transmembrane region" description="Helical" evidence="7">
    <location>
        <begin position="12"/>
        <end position="35"/>
    </location>
</feature>
<dbReference type="InterPro" id="IPR035906">
    <property type="entry name" value="MetI-like_sf"/>
</dbReference>
<accession>F4QJE5</accession>
<dbReference type="Pfam" id="PF00528">
    <property type="entry name" value="BPD_transp_1"/>
    <property type="match status" value="1"/>
</dbReference>
<evidence type="ECO:0000259" key="8">
    <source>
        <dbReference type="PROSITE" id="PS50928"/>
    </source>
</evidence>
<dbReference type="PROSITE" id="PS50928">
    <property type="entry name" value="ABC_TM1"/>
    <property type="match status" value="1"/>
</dbReference>
<evidence type="ECO:0000313" key="10">
    <source>
        <dbReference type="Proteomes" id="UP000006512"/>
    </source>
</evidence>
<feature type="transmembrane region" description="Helical" evidence="7">
    <location>
        <begin position="263"/>
        <end position="283"/>
    </location>
</feature>
<dbReference type="eggNOG" id="COG1175">
    <property type="taxonomic scope" value="Bacteria"/>
</dbReference>
<proteinExistence type="inferred from homology"/>
<dbReference type="InterPro" id="IPR051393">
    <property type="entry name" value="ABC_transporter_permease"/>
</dbReference>
<evidence type="ECO:0000256" key="4">
    <source>
        <dbReference type="ARBA" id="ARBA00022692"/>
    </source>
</evidence>
<dbReference type="GO" id="GO:0055085">
    <property type="term" value="P:transmembrane transport"/>
    <property type="evidence" value="ECO:0007669"/>
    <property type="project" value="InterPro"/>
</dbReference>
<protein>
    <submittedName>
        <fullName evidence="9">ABC transporter permease</fullName>
    </submittedName>
</protein>
<evidence type="ECO:0000256" key="7">
    <source>
        <dbReference type="RuleBase" id="RU363032"/>
    </source>
</evidence>
<keyword evidence="4 7" id="KW-0812">Transmembrane</keyword>
<dbReference type="Proteomes" id="UP000006512">
    <property type="component" value="Unassembled WGS sequence"/>
</dbReference>
<dbReference type="PANTHER" id="PTHR30193">
    <property type="entry name" value="ABC TRANSPORTER PERMEASE PROTEIN"/>
    <property type="match status" value="1"/>
</dbReference>
<sequence>MTGWLGRLNRQGWPNLLFALPFLAVYAWLLIYPLLAGMGLSLHRANLFGGARFIGFENYIRLFRDATFLQALANSLLFVLMCVPVLVVLALGLALALNRATRFAAFMRSAVFASSVLSVTVMTIIWRQILAIDGGLLSHGAHAIGLPAVPFLSDPNLALPSLAAVTVWWSLGLPMMLFLSALQQVPRSVYEAAALDRATPWTVFRQITLPAITPALVLVTAYECALQFQVFGQPQLLTQGGPNGASRPLVLYIYETGFNQWDIGYAAAASQMLFALILVAAFVPQLAQRLWRRA</sequence>
<feature type="domain" description="ABC transmembrane type-1" evidence="8">
    <location>
        <begin position="72"/>
        <end position="284"/>
    </location>
</feature>
<dbReference type="RefSeq" id="WP_006272319.1">
    <property type="nucleotide sequence ID" value="NZ_GL883077.1"/>
</dbReference>
<evidence type="ECO:0000256" key="5">
    <source>
        <dbReference type="ARBA" id="ARBA00022989"/>
    </source>
</evidence>
<dbReference type="EMBL" id="GL883077">
    <property type="protein sequence ID" value="EGF93128.1"/>
    <property type="molecule type" value="Genomic_DNA"/>
</dbReference>
<keyword evidence="10" id="KW-1185">Reference proteome</keyword>
<name>F4QJE5_9CAUL</name>
<dbReference type="AlphaFoldDB" id="F4QJE5"/>
<evidence type="ECO:0000256" key="6">
    <source>
        <dbReference type="ARBA" id="ARBA00023136"/>
    </source>
</evidence>